<reference evidence="4 5" key="1">
    <citation type="submission" date="2015-04" db="EMBL/GenBank/DDBJ databases">
        <title>Draft genome of the roundworm Trichinella nativa.</title>
        <authorList>
            <person name="Mitreva M."/>
        </authorList>
    </citation>
    <scope>NUCLEOTIDE SEQUENCE [LARGE SCALE GENOMIC DNA]</scope>
    <source>
        <strain evidence="4 5">ISS45</strain>
    </source>
</reference>
<dbReference type="InterPro" id="IPR027417">
    <property type="entry name" value="P-loop_NTPase"/>
</dbReference>
<dbReference type="AlphaFoldDB" id="A0A1Y3EWG4"/>
<proteinExistence type="predicted"/>
<organism evidence="4 5">
    <name type="scientific">Trichinella nativa</name>
    <dbReference type="NCBI Taxonomy" id="6335"/>
    <lineage>
        <taxon>Eukaryota</taxon>
        <taxon>Metazoa</taxon>
        <taxon>Ecdysozoa</taxon>
        <taxon>Nematoda</taxon>
        <taxon>Enoplea</taxon>
        <taxon>Dorylaimia</taxon>
        <taxon>Trichinellida</taxon>
        <taxon>Trichinellidae</taxon>
        <taxon>Trichinella</taxon>
    </lineage>
</organism>
<evidence type="ECO:0000259" key="3">
    <source>
        <dbReference type="Pfam" id="PF25426"/>
    </source>
</evidence>
<dbReference type="InterPro" id="IPR050747">
    <property type="entry name" value="Mitochondrial_chaperone_BCS1"/>
</dbReference>
<evidence type="ECO:0000256" key="2">
    <source>
        <dbReference type="ARBA" id="ARBA00022840"/>
    </source>
</evidence>
<dbReference type="Proteomes" id="UP000243006">
    <property type="component" value="Unassembled WGS sequence"/>
</dbReference>
<sequence length="265" mass="29900">MLSLSEQTLTDDRLQHLLNVAPLETIILLEDVDAAFINREEQHPDMRVAYSGLTHVTFSGLLNAVDGVALDAALIRPGRVDVKQYVGYCSDYQLKTMFSRFYPNASPVQAVAFQRKVRDHYPTDSISAAQVQGYFLMHKYDAAIRKNELKCKQIAFKFYCDCYCTIVLVCSILSFKKVYILIYTNSICTSRTLMGLQCCLSMDTEFHCLLMPGRCTYTGVSFQFGSISLGSGNSTSSRFSIVPRVRERASTLYRQEIKAIHAITK</sequence>
<dbReference type="Pfam" id="PF25426">
    <property type="entry name" value="AAA_lid_BCS1"/>
    <property type="match status" value="1"/>
</dbReference>
<dbReference type="PANTHER" id="PTHR23070">
    <property type="entry name" value="BCS1 AAA-TYPE ATPASE"/>
    <property type="match status" value="1"/>
</dbReference>
<gene>
    <name evidence="4" type="ORF">D917_06948</name>
</gene>
<evidence type="ECO:0000256" key="1">
    <source>
        <dbReference type="ARBA" id="ARBA00022741"/>
    </source>
</evidence>
<name>A0A1Y3EWG4_9BILA</name>
<keyword evidence="1" id="KW-0547">Nucleotide-binding</keyword>
<comment type="caution">
    <text evidence="4">The sequence shown here is derived from an EMBL/GenBank/DDBJ whole genome shotgun (WGS) entry which is preliminary data.</text>
</comment>
<dbReference type="InterPro" id="IPR057495">
    <property type="entry name" value="AAA_lid_BCS1"/>
</dbReference>
<dbReference type="EMBL" id="LVZM01004520">
    <property type="protein sequence ID" value="OUC47408.1"/>
    <property type="molecule type" value="Genomic_DNA"/>
</dbReference>
<dbReference type="SUPFAM" id="SSF52540">
    <property type="entry name" value="P-loop containing nucleoside triphosphate hydrolases"/>
    <property type="match status" value="1"/>
</dbReference>
<accession>A0A1Y3EWG4</accession>
<dbReference type="GO" id="GO:0005524">
    <property type="term" value="F:ATP binding"/>
    <property type="evidence" value="ECO:0007669"/>
    <property type="project" value="UniProtKB-KW"/>
</dbReference>
<dbReference type="Gene3D" id="3.40.50.300">
    <property type="entry name" value="P-loop containing nucleotide triphosphate hydrolases"/>
    <property type="match status" value="1"/>
</dbReference>
<feature type="domain" description="Mitochondrial chaperone BCS1-like ATPase lid" evidence="3">
    <location>
        <begin position="91"/>
        <end position="142"/>
    </location>
</feature>
<evidence type="ECO:0000313" key="5">
    <source>
        <dbReference type="Proteomes" id="UP000243006"/>
    </source>
</evidence>
<evidence type="ECO:0000313" key="4">
    <source>
        <dbReference type="EMBL" id="OUC47408.1"/>
    </source>
</evidence>
<keyword evidence="2" id="KW-0067">ATP-binding</keyword>
<feature type="non-terminal residue" evidence="4">
    <location>
        <position position="265"/>
    </location>
</feature>
<protein>
    <recommendedName>
        <fullName evidence="3">Mitochondrial chaperone BCS1-like ATPase lid domain-containing protein</fullName>
    </recommendedName>
</protein>